<organism evidence="1 2">
    <name type="scientific">Bdellovibrio bacteriovorus str. Tiberius</name>
    <dbReference type="NCBI Taxonomy" id="1069642"/>
    <lineage>
        <taxon>Bacteria</taxon>
        <taxon>Pseudomonadati</taxon>
        <taxon>Bdellovibrionota</taxon>
        <taxon>Bdellovibrionia</taxon>
        <taxon>Bdellovibrionales</taxon>
        <taxon>Pseudobdellovibrionaceae</taxon>
        <taxon>Bdellovibrio</taxon>
    </lineage>
</organism>
<dbReference type="EMBL" id="CP002930">
    <property type="protein sequence ID" value="AFY01022.1"/>
    <property type="molecule type" value="Genomic_DNA"/>
</dbReference>
<name>K7ZF09_BDEBC</name>
<dbReference type="KEGG" id="bbat:Bdt_1324"/>
<evidence type="ECO:0000313" key="1">
    <source>
        <dbReference type="EMBL" id="AFY01022.1"/>
    </source>
</evidence>
<evidence type="ECO:0000313" key="2">
    <source>
        <dbReference type="Proteomes" id="UP000010074"/>
    </source>
</evidence>
<sequence length="32" mass="3437">MAKITEAESSVFLCLKSAKTITKSYSQAIACI</sequence>
<dbReference type="STRING" id="1069642.Bdt_1324"/>
<protein>
    <submittedName>
        <fullName evidence="1">Uncharacterized protein</fullName>
    </submittedName>
</protein>
<gene>
    <name evidence="1" type="ORF">Bdt_1324</name>
</gene>
<dbReference type="Proteomes" id="UP000010074">
    <property type="component" value="Chromosome"/>
</dbReference>
<dbReference type="AlphaFoldDB" id="K7ZF09"/>
<reference evidence="1 2" key="1">
    <citation type="journal article" date="2012" name="BMC Genomics">
        <title>Genome analysis of a simultaneously predatory and prey-independent, novel Bdellovibrio bacteriovorus from the River Tiber, supports in silico predictions of both ancient and recent lateral gene transfer from diverse bacteria.</title>
        <authorList>
            <person name="Hobley L."/>
            <person name="Lerner T.R."/>
            <person name="Williams L.E."/>
            <person name="Lambert C."/>
            <person name="Till R."/>
            <person name="Milner D.S."/>
            <person name="Basford S.M."/>
            <person name="Capeness M.J."/>
            <person name="Fenton A.K."/>
            <person name="Atterbury R.J."/>
            <person name="Harris M.A."/>
            <person name="Sockett R.E."/>
        </authorList>
    </citation>
    <scope>NUCLEOTIDE SEQUENCE [LARGE SCALE GENOMIC DNA]</scope>
    <source>
        <strain evidence="1 2">Tiberius</strain>
    </source>
</reference>
<dbReference type="HOGENOM" id="CLU_3388229_0_0_7"/>
<accession>K7ZF09</accession>
<proteinExistence type="predicted"/>